<dbReference type="InterPro" id="IPR008183">
    <property type="entry name" value="Aldose_1/G6P_1-epimerase"/>
</dbReference>
<evidence type="ECO:0000313" key="2">
    <source>
        <dbReference type="Proteomes" id="UP000293852"/>
    </source>
</evidence>
<dbReference type="InterPro" id="IPR011013">
    <property type="entry name" value="Gal_mutarotase_sf_dom"/>
</dbReference>
<protein>
    <submittedName>
        <fullName evidence="1">Aldose 1-epimerase</fullName>
    </submittedName>
</protein>
<dbReference type="SUPFAM" id="SSF74650">
    <property type="entry name" value="Galactose mutarotase-like"/>
    <property type="match status" value="1"/>
</dbReference>
<dbReference type="InterPro" id="IPR037480">
    <property type="entry name" value="YihR-like"/>
</dbReference>
<organism evidence="1 2">
    <name type="scientific">Xylanimonas ulmi</name>
    <dbReference type="NCBI Taxonomy" id="228973"/>
    <lineage>
        <taxon>Bacteria</taxon>
        <taxon>Bacillati</taxon>
        <taxon>Actinomycetota</taxon>
        <taxon>Actinomycetes</taxon>
        <taxon>Micrococcales</taxon>
        <taxon>Promicromonosporaceae</taxon>
        <taxon>Xylanimonas</taxon>
    </lineage>
</organism>
<accession>A0A4Q7M0I5</accession>
<name>A0A4Q7M0I5_9MICO</name>
<evidence type="ECO:0000313" key="1">
    <source>
        <dbReference type="EMBL" id="RZS60072.1"/>
    </source>
</evidence>
<reference evidence="1 2" key="1">
    <citation type="submission" date="2019-02" db="EMBL/GenBank/DDBJ databases">
        <title>Sequencing the genomes of 1000 actinobacteria strains.</title>
        <authorList>
            <person name="Klenk H.-P."/>
        </authorList>
    </citation>
    <scope>NUCLEOTIDE SEQUENCE [LARGE SCALE GENOMIC DNA]</scope>
    <source>
        <strain evidence="1 2">DSM 16932</strain>
    </source>
</reference>
<sequence length="325" mass="34965">MSTQYDAHRSTGGYGVLVTLSEPEIVPAPSGAQYVISYAEHRAVIVEVGAMVREYTVGGRDVFVPFAQSEVAPVFNGAVLLPWPNRLRDGAYTVDGTTYELAQSEPARGNALHGLACWTRWSLVQTTASSVTLELALPAQKGWPFQLVSQARYALSDAGLEVTLTTRNVGVGTAPYGVGFHPWLSPGGASLDECTVRLDATTHVTVDERLLPTGTEPVAGPFDLVAERSLAGLDLDDAWLGVTRDAEGRSWCRLGRPDGRTPAVWMDESMDAWQVCSADHIPHFHRAGLAAEPMSCVADAFNTGERLVRLAPGDVHVVRWGATLL</sequence>
<dbReference type="RefSeq" id="WP_242607783.1">
    <property type="nucleotide sequence ID" value="NZ_SGWX01000001.1"/>
</dbReference>
<dbReference type="Proteomes" id="UP000293852">
    <property type="component" value="Unassembled WGS sequence"/>
</dbReference>
<proteinExistence type="predicted"/>
<dbReference type="Gene3D" id="2.70.98.10">
    <property type="match status" value="1"/>
</dbReference>
<dbReference type="GO" id="GO:0030246">
    <property type="term" value="F:carbohydrate binding"/>
    <property type="evidence" value="ECO:0007669"/>
    <property type="project" value="InterPro"/>
</dbReference>
<dbReference type="EMBL" id="SGWX01000001">
    <property type="protein sequence ID" value="RZS60072.1"/>
    <property type="molecule type" value="Genomic_DNA"/>
</dbReference>
<dbReference type="AlphaFoldDB" id="A0A4Q7M0I5"/>
<keyword evidence="2" id="KW-1185">Reference proteome</keyword>
<dbReference type="Pfam" id="PF01263">
    <property type="entry name" value="Aldose_epim"/>
    <property type="match status" value="1"/>
</dbReference>
<comment type="caution">
    <text evidence="1">The sequence shown here is derived from an EMBL/GenBank/DDBJ whole genome shotgun (WGS) entry which is preliminary data.</text>
</comment>
<dbReference type="GO" id="GO:0016853">
    <property type="term" value="F:isomerase activity"/>
    <property type="evidence" value="ECO:0007669"/>
    <property type="project" value="InterPro"/>
</dbReference>
<dbReference type="GO" id="GO:0005975">
    <property type="term" value="P:carbohydrate metabolic process"/>
    <property type="evidence" value="ECO:0007669"/>
    <property type="project" value="InterPro"/>
</dbReference>
<dbReference type="InterPro" id="IPR014718">
    <property type="entry name" value="GH-type_carb-bd"/>
</dbReference>
<dbReference type="CDD" id="cd09022">
    <property type="entry name" value="Aldose_epim_Ec_YihR"/>
    <property type="match status" value="1"/>
</dbReference>
<gene>
    <name evidence="1" type="ORF">EV386_0313</name>
</gene>